<feature type="active site" description="Proton donor/acceptor" evidence="12">
    <location>
        <position position="145"/>
    </location>
</feature>
<dbReference type="Proteomes" id="UP001164965">
    <property type="component" value="Chromosome"/>
</dbReference>
<dbReference type="PROSITE" id="PS00666">
    <property type="entry name" value="DHDPS_2"/>
    <property type="match status" value="1"/>
</dbReference>
<dbReference type="InterPro" id="IPR002220">
    <property type="entry name" value="DapA-like"/>
</dbReference>
<evidence type="ECO:0000256" key="4">
    <source>
        <dbReference type="ARBA" id="ARBA00012086"/>
    </source>
</evidence>
<protein>
    <recommendedName>
        <fullName evidence="4 12">4-hydroxy-tetrahydrodipicolinate synthase</fullName>
        <shortName evidence="12">HTPA synthase</shortName>
        <ecNumber evidence="4 12">4.3.3.7</ecNumber>
    </recommendedName>
</protein>
<feature type="binding site" evidence="12">
    <location>
        <position position="213"/>
    </location>
    <ligand>
        <name>pyruvate</name>
        <dbReference type="ChEBI" id="CHEBI:15361"/>
    </ligand>
</feature>
<feature type="active site" description="Schiff-base intermediate with substrate" evidence="12">
    <location>
        <position position="173"/>
    </location>
</feature>
<evidence type="ECO:0000256" key="2">
    <source>
        <dbReference type="ARBA" id="ARBA00005120"/>
    </source>
</evidence>
<dbReference type="EC" id="4.3.3.7" evidence="4 12"/>
<keyword evidence="6 12" id="KW-0028">Amino-acid biosynthesis</keyword>
<evidence type="ECO:0000313" key="14">
    <source>
        <dbReference type="EMBL" id="UZJ25829.1"/>
    </source>
</evidence>
<dbReference type="PANTHER" id="PTHR12128">
    <property type="entry name" value="DIHYDRODIPICOLINATE SYNTHASE"/>
    <property type="match status" value="1"/>
</dbReference>
<reference evidence="14" key="1">
    <citation type="submission" date="2022-10" db="EMBL/GenBank/DDBJ databases">
        <title>Rhodococcus sp.75.</title>
        <authorList>
            <person name="Sun M."/>
        </authorList>
    </citation>
    <scope>NUCLEOTIDE SEQUENCE</scope>
    <source>
        <strain evidence="14">75</strain>
    </source>
</reference>
<name>A0ABY6P2F6_9NOCA</name>
<dbReference type="InterPro" id="IPR005263">
    <property type="entry name" value="DapA"/>
</dbReference>
<evidence type="ECO:0000256" key="7">
    <source>
        <dbReference type="ARBA" id="ARBA00022915"/>
    </source>
</evidence>
<evidence type="ECO:0000256" key="11">
    <source>
        <dbReference type="ARBA" id="ARBA00047836"/>
    </source>
</evidence>
<comment type="subunit">
    <text evidence="12">Homotetramer; dimer of dimers.</text>
</comment>
<dbReference type="PRINTS" id="PR00146">
    <property type="entry name" value="DHPICSNTHASE"/>
</dbReference>
<comment type="pathway">
    <text evidence="2 12">Amino-acid biosynthesis; L-lysine biosynthesis via DAP pathway; (S)-tetrahydrodipicolinate from L-aspartate: step 3/4.</text>
</comment>
<feature type="binding site" evidence="12">
    <location>
        <position position="57"/>
    </location>
    <ligand>
        <name>pyruvate</name>
        <dbReference type="ChEBI" id="CHEBI:15361"/>
    </ligand>
</feature>
<keyword evidence="15" id="KW-1185">Reference proteome</keyword>
<dbReference type="GO" id="GO:0008840">
    <property type="term" value="F:4-hydroxy-tetrahydrodipicolinate synthase activity"/>
    <property type="evidence" value="ECO:0007669"/>
    <property type="project" value="UniProtKB-EC"/>
</dbReference>
<dbReference type="PROSITE" id="PS00665">
    <property type="entry name" value="DHDPS_1"/>
    <property type="match status" value="1"/>
</dbReference>
<keyword evidence="5 12" id="KW-0963">Cytoplasm</keyword>
<accession>A0ABY6P2F6</accession>
<comment type="subcellular location">
    <subcellularLocation>
        <location evidence="12">Cytoplasm</location>
    </subcellularLocation>
</comment>
<evidence type="ECO:0000313" key="15">
    <source>
        <dbReference type="Proteomes" id="UP001164965"/>
    </source>
</evidence>
<keyword evidence="9 12" id="KW-0456">Lyase</keyword>
<comment type="catalytic activity">
    <reaction evidence="11 12">
        <text>L-aspartate 4-semialdehyde + pyruvate = (2S,4S)-4-hydroxy-2,3,4,5-tetrahydrodipicolinate + H2O + H(+)</text>
        <dbReference type="Rhea" id="RHEA:34171"/>
        <dbReference type="ChEBI" id="CHEBI:15361"/>
        <dbReference type="ChEBI" id="CHEBI:15377"/>
        <dbReference type="ChEBI" id="CHEBI:15378"/>
        <dbReference type="ChEBI" id="CHEBI:67139"/>
        <dbReference type="ChEBI" id="CHEBI:537519"/>
        <dbReference type="EC" id="4.3.3.7"/>
    </reaction>
</comment>
<keyword evidence="8 12" id="KW-0457">Lysine biosynthesis</keyword>
<keyword evidence="10 12" id="KW-0704">Schiff base</keyword>
<feature type="site" description="Part of a proton relay during catalysis" evidence="12">
    <location>
        <position position="56"/>
    </location>
</feature>
<dbReference type="Pfam" id="PF00701">
    <property type="entry name" value="DHDPS"/>
    <property type="match status" value="1"/>
</dbReference>
<dbReference type="SMART" id="SM01130">
    <property type="entry name" value="DHDPS"/>
    <property type="match status" value="1"/>
</dbReference>
<evidence type="ECO:0000256" key="10">
    <source>
        <dbReference type="ARBA" id="ARBA00023270"/>
    </source>
</evidence>
<evidence type="ECO:0000256" key="5">
    <source>
        <dbReference type="ARBA" id="ARBA00022490"/>
    </source>
</evidence>
<dbReference type="SUPFAM" id="SSF51569">
    <property type="entry name" value="Aldolase"/>
    <property type="match status" value="1"/>
</dbReference>
<evidence type="ECO:0000256" key="12">
    <source>
        <dbReference type="HAMAP-Rule" id="MF_00418"/>
    </source>
</evidence>
<sequence length="303" mass="30536">MTTTAPSAAPGRPFGRVLTAMVTPFDVDGGLDLDAGVALAVHLVEQGCDGLVLAGTTGESPTTTDAEKIDLLRAVLDAVPAGTTVVAGAGTNDTARSVVQARAAAEAGAHGLLVVTPYYSRPSQAGLLAHFRTVADATDLPVMLYDIPPRSVVPIAPDTLRRLAEHPTILAVKDAKGDFAAGATLIAETGLAWYSGDDPVNLPWLSVGAVGMVSVVSHLAAAPLRAMVDAFEAGDVATATRINAEVLALCDAMAPLGGVAFSKAALGLVGHGVGEPRLPVVAPDPAELATLAAALRASGHLPT</sequence>
<gene>
    <name evidence="12 14" type="primary">dapA</name>
    <name evidence="14" type="ORF">RHODO2019_05155</name>
</gene>
<dbReference type="Gene3D" id="3.20.20.70">
    <property type="entry name" value="Aldolase class I"/>
    <property type="match status" value="1"/>
</dbReference>
<evidence type="ECO:0000256" key="3">
    <source>
        <dbReference type="ARBA" id="ARBA00007592"/>
    </source>
</evidence>
<evidence type="ECO:0000256" key="8">
    <source>
        <dbReference type="ARBA" id="ARBA00023154"/>
    </source>
</evidence>
<keyword evidence="7 12" id="KW-0220">Diaminopimelate biosynthesis</keyword>
<proteinExistence type="inferred from homology"/>
<organism evidence="14 15">
    <name type="scientific">Rhodococcus antarcticus</name>
    <dbReference type="NCBI Taxonomy" id="2987751"/>
    <lineage>
        <taxon>Bacteria</taxon>
        <taxon>Bacillati</taxon>
        <taxon>Actinomycetota</taxon>
        <taxon>Actinomycetes</taxon>
        <taxon>Mycobacteriales</taxon>
        <taxon>Nocardiaceae</taxon>
        <taxon>Rhodococcus</taxon>
    </lineage>
</organism>
<dbReference type="HAMAP" id="MF_00418">
    <property type="entry name" value="DapA"/>
    <property type="match status" value="1"/>
</dbReference>
<evidence type="ECO:0000256" key="1">
    <source>
        <dbReference type="ARBA" id="ARBA00003294"/>
    </source>
</evidence>
<evidence type="ECO:0000256" key="13">
    <source>
        <dbReference type="PIRNR" id="PIRNR001365"/>
    </source>
</evidence>
<comment type="function">
    <text evidence="1 12">Catalyzes the condensation of (S)-aspartate-beta-semialdehyde [(S)-ASA] and pyruvate to 4-hydroxy-tetrahydrodipicolinate (HTPA).</text>
</comment>
<dbReference type="InterPro" id="IPR013785">
    <property type="entry name" value="Aldolase_TIM"/>
</dbReference>
<dbReference type="PIRSF" id="PIRSF001365">
    <property type="entry name" value="DHDPS"/>
    <property type="match status" value="1"/>
</dbReference>
<dbReference type="NCBIfam" id="TIGR00674">
    <property type="entry name" value="dapA"/>
    <property type="match status" value="1"/>
</dbReference>
<dbReference type="EMBL" id="CP110615">
    <property type="protein sequence ID" value="UZJ25829.1"/>
    <property type="molecule type" value="Genomic_DNA"/>
</dbReference>
<evidence type="ECO:0000256" key="6">
    <source>
        <dbReference type="ARBA" id="ARBA00022605"/>
    </source>
</evidence>
<dbReference type="InterPro" id="IPR020624">
    <property type="entry name" value="Schiff_base-form_aldolases_CS"/>
</dbReference>
<comment type="similarity">
    <text evidence="3 12 13">Belongs to the DapA family.</text>
</comment>
<dbReference type="CDD" id="cd00950">
    <property type="entry name" value="DHDPS"/>
    <property type="match status" value="1"/>
</dbReference>
<feature type="site" description="Part of a proton relay during catalysis" evidence="12">
    <location>
        <position position="119"/>
    </location>
</feature>
<dbReference type="InterPro" id="IPR020625">
    <property type="entry name" value="Schiff_base-form_aldolases_AS"/>
</dbReference>
<evidence type="ECO:0000256" key="9">
    <source>
        <dbReference type="ARBA" id="ARBA00023239"/>
    </source>
</evidence>
<dbReference type="RefSeq" id="WP_265383933.1">
    <property type="nucleotide sequence ID" value="NZ_CP110615.1"/>
</dbReference>
<dbReference type="PANTHER" id="PTHR12128:SF66">
    <property type="entry name" value="4-HYDROXY-2-OXOGLUTARATE ALDOLASE, MITOCHONDRIAL"/>
    <property type="match status" value="1"/>
</dbReference>
<comment type="caution">
    <text evidence="12">Was originally thought to be a dihydrodipicolinate synthase (DHDPS), catalyzing the condensation of (S)-aspartate-beta-semialdehyde [(S)-ASA] and pyruvate to dihydrodipicolinate (DHDP). However, it was shown in E.coli that the product of the enzymatic reaction is not dihydrodipicolinate but in fact (4S)-4-hydroxy-2,3,4,5-tetrahydro-(2S)-dipicolinic acid (HTPA), and that the consecutive dehydration reaction leading to DHDP is not spontaneous but catalyzed by DapB.</text>
</comment>